<sequence>MLDGGGGGSLMPLHDLPLKKHTQLDPIVDKKARDKQRKREQAKRRKAMEKALLDENARRQAEANASKAWHRDTTRAEELQIKRFELDRVSPFEEHPASAGYVFAPLRFRALAADVVGFSPIFFQYSYAKGTMPTPFAERQGRDGGRDPPHPACLGYAMSRHDPAIISPIFLGMDFRKRAISLDEDDDDSDDIEDDGQRRVPAKKSPRTLLRERTELKRIMDARFANSTDCMVCESSQLPGCPGCWVASSDFYDRVHRVNHPNHILGHDNAPTLFETPSALASRSEAAFIQGLLVDIYAIRKHREKYVGMWCKHQQLFLGLATRFVGGERPLTDPSSCRVQSFVSIVIKSVPAGSVVSLRIDPTSTVKYLYDLYRSNYEHPDRKIYILLPTSQGLFWLDETITAASERLLAIQHGGITLEDFKIAATWQGPTDEAYMLVSVAMMHDEATPAMLAHYIRHNFVCHKDLHLTIWCGKNHHAREVPENVLDDPLQISMHNKSDVLIESALANRRMSREYEEIAMRRAIEKTHNDKMQSLLDARRNQKSKPRSKKEVRAYAYYHFATAEPRPLLRLAKLWQCFQKFDELKITKKGKLIDVRRLLSFRLWRNQTQRAAFTDDTAQLLSMHRNATVETFDLLIDRANHGVAPPVVANRDKFGMPLGTRLGLAVKDDREYAVELEIVLPDDVDVALDDAPAEGDEADTRRRKPPRFAVANAHREWKDMEWRKDVATTRFYSGADLLVRPFYGVRWDCFAQAYVSARAKLQLAKDHLDAYNRLAKPMQTEAVLKTKEIEKWKREMDALVDDMPPTGALTQACRRLQTKGGLLTSRAEKHARALKKARDDAANALRADEEALPPMSAAERLKHEFKLREGVLSPSLRNIAPDMDDVKERLGKVMLKGMGKAKYLGQQVKDNMEILKL</sequence>
<evidence type="ECO:0000313" key="2">
    <source>
        <dbReference type="EMBL" id="KAF0685759.1"/>
    </source>
</evidence>
<dbReference type="AlphaFoldDB" id="A0A485LL93"/>
<dbReference type="EMBL" id="VJMH01007048">
    <property type="protein sequence ID" value="KAF0685759.1"/>
    <property type="molecule type" value="Genomic_DNA"/>
</dbReference>
<name>A0A485LL93_9STRA</name>
<protein>
    <submittedName>
        <fullName evidence="3">Aste57867_22367 protein</fullName>
    </submittedName>
</protein>
<reference evidence="2" key="2">
    <citation type="submission" date="2019-06" db="EMBL/GenBank/DDBJ databases">
        <title>Genomics analysis of Aphanomyces spp. identifies a new class of oomycete effector associated with host adaptation.</title>
        <authorList>
            <person name="Gaulin E."/>
        </authorList>
    </citation>
    <scope>NUCLEOTIDE SEQUENCE</scope>
    <source>
        <strain evidence="2">CBS 578.67</strain>
    </source>
</reference>
<keyword evidence="4" id="KW-1185">Reference proteome</keyword>
<feature type="compositionally biased region" description="Basic residues" evidence="1">
    <location>
        <begin position="33"/>
        <end position="47"/>
    </location>
</feature>
<feature type="region of interest" description="Disordered" evidence="1">
    <location>
        <begin position="1"/>
        <end position="72"/>
    </location>
</feature>
<gene>
    <name evidence="3" type="primary">Aste57867_22367</name>
    <name evidence="2" type="ORF">As57867_022297</name>
    <name evidence="3" type="ORF">ASTE57867_22367</name>
</gene>
<dbReference type="OrthoDB" id="165256at2759"/>
<evidence type="ECO:0000313" key="3">
    <source>
        <dbReference type="EMBL" id="VFT99030.1"/>
    </source>
</evidence>
<evidence type="ECO:0000313" key="4">
    <source>
        <dbReference type="Proteomes" id="UP000332933"/>
    </source>
</evidence>
<feature type="compositionally biased region" description="Acidic residues" evidence="1">
    <location>
        <begin position="184"/>
        <end position="194"/>
    </location>
</feature>
<dbReference type="EMBL" id="CAADRA010007074">
    <property type="protein sequence ID" value="VFT99030.1"/>
    <property type="molecule type" value="Genomic_DNA"/>
</dbReference>
<organism evidence="3 4">
    <name type="scientific">Aphanomyces stellatus</name>
    <dbReference type="NCBI Taxonomy" id="120398"/>
    <lineage>
        <taxon>Eukaryota</taxon>
        <taxon>Sar</taxon>
        <taxon>Stramenopiles</taxon>
        <taxon>Oomycota</taxon>
        <taxon>Saprolegniomycetes</taxon>
        <taxon>Saprolegniales</taxon>
        <taxon>Verrucalvaceae</taxon>
        <taxon>Aphanomyces</taxon>
    </lineage>
</organism>
<proteinExistence type="predicted"/>
<feature type="region of interest" description="Disordered" evidence="1">
    <location>
        <begin position="184"/>
        <end position="205"/>
    </location>
</feature>
<reference evidence="3 4" key="1">
    <citation type="submission" date="2019-03" db="EMBL/GenBank/DDBJ databases">
        <authorList>
            <person name="Gaulin E."/>
            <person name="Dumas B."/>
        </authorList>
    </citation>
    <scope>NUCLEOTIDE SEQUENCE [LARGE SCALE GENOMIC DNA]</scope>
    <source>
        <strain evidence="3">CBS 568.67</strain>
    </source>
</reference>
<feature type="compositionally biased region" description="Basic and acidic residues" evidence="1">
    <location>
        <begin position="48"/>
        <end position="61"/>
    </location>
</feature>
<dbReference type="Proteomes" id="UP000332933">
    <property type="component" value="Unassembled WGS sequence"/>
</dbReference>
<evidence type="ECO:0000256" key="1">
    <source>
        <dbReference type="SAM" id="MobiDB-lite"/>
    </source>
</evidence>
<accession>A0A485LL93</accession>